<dbReference type="InterPro" id="IPR046796">
    <property type="entry name" value="Transposase_32_dom"/>
</dbReference>
<evidence type="ECO:0000313" key="3">
    <source>
        <dbReference type="Proteomes" id="UP001459277"/>
    </source>
</evidence>
<evidence type="ECO:0000313" key="2">
    <source>
        <dbReference type="EMBL" id="KAK9993723.1"/>
    </source>
</evidence>
<dbReference type="Proteomes" id="UP001459277">
    <property type="component" value="Unassembled WGS sequence"/>
</dbReference>
<evidence type="ECO:0000259" key="1">
    <source>
        <dbReference type="Pfam" id="PF20167"/>
    </source>
</evidence>
<accession>A0AAW2C8C9</accession>
<sequence>MVEFPTSPISKRTRQASANFDRKKFRTITNFKLSLLTSKCSSYGGKEYPIEDLIKEFFANAWFIEDELKCWVRKKNFFITPDYLAPTLQIDRLEDADTTPYDDRFRPLDPILALLGTDCIVSSMETSVGTRMFTLEVKILTLIMYSNLYPLINTVSINIGRARFLYDLITTAPIDICAHIFQTLGKTAGRSARRTCLPFCNLIMKILLL</sequence>
<dbReference type="AlphaFoldDB" id="A0AAW2C8C9"/>
<dbReference type="EMBL" id="JAZDWU010000008">
    <property type="protein sequence ID" value="KAK9993723.1"/>
    <property type="molecule type" value="Genomic_DNA"/>
</dbReference>
<organism evidence="2 3">
    <name type="scientific">Lithocarpus litseifolius</name>
    <dbReference type="NCBI Taxonomy" id="425828"/>
    <lineage>
        <taxon>Eukaryota</taxon>
        <taxon>Viridiplantae</taxon>
        <taxon>Streptophyta</taxon>
        <taxon>Embryophyta</taxon>
        <taxon>Tracheophyta</taxon>
        <taxon>Spermatophyta</taxon>
        <taxon>Magnoliopsida</taxon>
        <taxon>eudicotyledons</taxon>
        <taxon>Gunneridae</taxon>
        <taxon>Pentapetalae</taxon>
        <taxon>rosids</taxon>
        <taxon>fabids</taxon>
        <taxon>Fagales</taxon>
        <taxon>Fagaceae</taxon>
        <taxon>Lithocarpus</taxon>
    </lineage>
</organism>
<comment type="caution">
    <text evidence="2">The sequence shown here is derived from an EMBL/GenBank/DDBJ whole genome shotgun (WGS) entry which is preliminary data.</text>
</comment>
<reference evidence="2 3" key="1">
    <citation type="submission" date="2024-01" db="EMBL/GenBank/DDBJ databases">
        <title>A telomere-to-telomere, gap-free genome of sweet tea (Lithocarpus litseifolius).</title>
        <authorList>
            <person name="Zhou J."/>
        </authorList>
    </citation>
    <scope>NUCLEOTIDE SEQUENCE [LARGE SCALE GENOMIC DNA]</scope>
    <source>
        <strain evidence="2">Zhou-2022a</strain>
        <tissue evidence="2">Leaf</tissue>
    </source>
</reference>
<keyword evidence="3" id="KW-1185">Reference proteome</keyword>
<gene>
    <name evidence="2" type="ORF">SO802_023426</name>
</gene>
<feature type="domain" description="Putative plant transposon protein" evidence="1">
    <location>
        <begin position="50"/>
        <end position="207"/>
    </location>
</feature>
<dbReference type="Pfam" id="PF20167">
    <property type="entry name" value="Transposase_32"/>
    <property type="match status" value="1"/>
</dbReference>
<proteinExistence type="predicted"/>
<protein>
    <recommendedName>
        <fullName evidence="1">Putative plant transposon protein domain-containing protein</fullName>
    </recommendedName>
</protein>
<name>A0AAW2C8C9_9ROSI</name>